<evidence type="ECO:0000256" key="6">
    <source>
        <dbReference type="SAM" id="Phobius"/>
    </source>
</evidence>
<feature type="region of interest" description="Disordered" evidence="5">
    <location>
        <begin position="191"/>
        <end position="217"/>
    </location>
</feature>
<sequence>MALLAPSVADAAVLGSRRAGVARRRGLPRDARAAALGPGGATRRGPGTPGRLTTTPIAPRAFFGKGDETKDPFKRHRLRDPTPFPESIGVGFQCALVGAKTAVTNPSQVWGPMTGATLVVAVALDVGGTTLTGRWLNPGEDAGALWTLVERVALVAVDGAWLLVSPLVAIAVVQQLLPLLGEKILFDALKAPPPGESPTGESPTGESPTSSSATPSTLAASRTARVAQLEASDGLGLRSLGVAAARAQSLATLAGVAVPIGVGVSLVPVAGPFIAGALAAALAAYSLTWELLDPYFDKAGLDFEAQERVVWGNAVALTCFGVPFSLALAVPFFGPMTVAVAQGAAAEVVWRVLERDPESEARRTEIAES</sequence>
<dbReference type="GeneID" id="8248815"/>
<dbReference type="OrthoDB" id="10561002at2759"/>
<dbReference type="RefSeq" id="XP_002506087.1">
    <property type="nucleotide sequence ID" value="XM_002506041.1"/>
</dbReference>
<evidence type="ECO:0000313" key="7">
    <source>
        <dbReference type="EMBL" id="ACO67345.1"/>
    </source>
</evidence>
<gene>
    <name evidence="7" type="ORF">MICPUN_63906</name>
</gene>
<dbReference type="EMBL" id="CP001332">
    <property type="protein sequence ID" value="ACO67345.1"/>
    <property type="molecule type" value="Genomic_DNA"/>
</dbReference>
<dbReference type="InterPro" id="IPR059112">
    <property type="entry name" value="CysZ/EI24"/>
</dbReference>
<name>C1EGK7_MICCC</name>
<protein>
    <submittedName>
        <fullName evidence="7">Uncharacterized protein</fullName>
    </submittedName>
</protein>
<evidence type="ECO:0000256" key="4">
    <source>
        <dbReference type="ARBA" id="ARBA00023136"/>
    </source>
</evidence>
<evidence type="ECO:0000256" key="1">
    <source>
        <dbReference type="ARBA" id="ARBA00004141"/>
    </source>
</evidence>
<accession>C1EGK7</accession>
<keyword evidence="8" id="KW-1185">Reference proteome</keyword>
<comment type="subcellular location">
    <subcellularLocation>
        <location evidence="1">Membrane</location>
        <topology evidence="1">Multi-pass membrane protein</topology>
    </subcellularLocation>
</comment>
<evidence type="ECO:0000256" key="3">
    <source>
        <dbReference type="ARBA" id="ARBA00022989"/>
    </source>
</evidence>
<feature type="transmembrane region" description="Helical" evidence="6">
    <location>
        <begin position="256"/>
        <end position="289"/>
    </location>
</feature>
<keyword evidence="2 6" id="KW-0812">Transmembrane</keyword>
<keyword evidence="3 6" id="KW-1133">Transmembrane helix</keyword>
<organism evidence="7 8">
    <name type="scientific">Micromonas commoda (strain RCC299 / NOUM17 / CCMP2709)</name>
    <name type="common">Picoplanktonic green alga</name>
    <dbReference type="NCBI Taxonomy" id="296587"/>
    <lineage>
        <taxon>Eukaryota</taxon>
        <taxon>Viridiplantae</taxon>
        <taxon>Chlorophyta</taxon>
        <taxon>Mamiellophyceae</taxon>
        <taxon>Mamiellales</taxon>
        <taxon>Mamiellaceae</taxon>
        <taxon>Micromonas</taxon>
    </lineage>
</organism>
<dbReference type="Pfam" id="PF07264">
    <property type="entry name" value="EI24"/>
    <property type="match status" value="1"/>
</dbReference>
<dbReference type="OMA" id="AYSLTWE"/>
<dbReference type="AlphaFoldDB" id="C1EGK7"/>
<feature type="region of interest" description="Disordered" evidence="5">
    <location>
        <begin position="19"/>
        <end position="75"/>
    </location>
</feature>
<reference evidence="7 8" key="1">
    <citation type="journal article" date="2009" name="Science">
        <title>Green evolution and dynamic adaptations revealed by genomes of the marine picoeukaryotes Micromonas.</title>
        <authorList>
            <person name="Worden A.Z."/>
            <person name="Lee J.H."/>
            <person name="Mock T."/>
            <person name="Rouze P."/>
            <person name="Simmons M.P."/>
            <person name="Aerts A.L."/>
            <person name="Allen A.E."/>
            <person name="Cuvelier M.L."/>
            <person name="Derelle E."/>
            <person name="Everett M.V."/>
            <person name="Foulon E."/>
            <person name="Grimwood J."/>
            <person name="Gundlach H."/>
            <person name="Henrissat B."/>
            <person name="Napoli C."/>
            <person name="McDonald S.M."/>
            <person name="Parker M.S."/>
            <person name="Rombauts S."/>
            <person name="Salamov A."/>
            <person name="Von Dassow P."/>
            <person name="Badger J.H."/>
            <person name="Coutinho P.M."/>
            <person name="Demir E."/>
            <person name="Dubchak I."/>
            <person name="Gentemann C."/>
            <person name="Eikrem W."/>
            <person name="Gready J.E."/>
            <person name="John U."/>
            <person name="Lanier W."/>
            <person name="Lindquist E.A."/>
            <person name="Lucas S."/>
            <person name="Mayer K.F."/>
            <person name="Moreau H."/>
            <person name="Not F."/>
            <person name="Otillar R."/>
            <person name="Panaud O."/>
            <person name="Pangilinan J."/>
            <person name="Paulsen I."/>
            <person name="Piegu B."/>
            <person name="Poliakov A."/>
            <person name="Robbens S."/>
            <person name="Schmutz J."/>
            <person name="Toulza E."/>
            <person name="Wyss T."/>
            <person name="Zelensky A."/>
            <person name="Zhou K."/>
            <person name="Armbrust E.V."/>
            <person name="Bhattacharya D."/>
            <person name="Goodenough U.W."/>
            <person name="Van de Peer Y."/>
            <person name="Grigoriev I.V."/>
        </authorList>
    </citation>
    <scope>NUCLEOTIDE SEQUENCE [LARGE SCALE GENOMIC DNA]</scope>
    <source>
        <strain evidence="8">RCC299 / NOUM17</strain>
    </source>
</reference>
<evidence type="ECO:0000256" key="2">
    <source>
        <dbReference type="ARBA" id="ARBA00022692"/>
    </source>
</evidence>
<feature type="transmembrane region" description="Helical" evidence="6">
    <location>
        <begin position="309"/>
        <end position="333"/>
    </location>
</feature>
<feature type="compositionally biased region" description="Low complexity" evidence="5">
    <location>
        <begin position="197"/>
        <end position="217"/>
    </location>
</feature>
<dbReference type="InParanoid" id="C1EGK7"/>
<dbReference type="Proteomes" id="UP000002009">
    <property type="component" value="Chromosome 14"/>
</dbReference>
<dbReference type="KEGG" id="mis:MICPUN_63906"/>
<evidence type="ECO:0000256" key="5">
    <source>
        <dbReference type="SAM" id="MobiDB-lite"/>
    </source>
</evidence>
<evidence type="ECO:0000313" key="8">
    <source>
        <dbReference type="Proteomes" id="UP000002009"/>
    </source>
</evidence>
<feature type="compositionally biased region" description="Low complexity" evidence="5">
    <location>
        <begin position="43"/>
        <end position="56"/>
    </location>
</feature>
<proteinExistence type="predicted"/>
<keyword evidence="4 6" id="KW-0472">Membrane</keyword>